<organism evidence="7 8">
    <name type="scientific">Anaerolinea thermolimosa</name>
    <dbReference type="NCBI Taxonomy" id="229919"/>
    <lineage>
        <taxon>Bacteria</taxon>
        <taxon>Bacillati</taxon>
        <taxon>Chloroflexota</taxon>
        <taxon>Anaerolineae</taxon>
        <taxon>Anaerolineales</taxon>
        <taxon>Anaerolineaceae</taxon>
        <taxon>Anaerolinea</taxon>
    </lineage>
</organism>
<evidence type="ECO:0000256" key="4">
    <source>
        <dbReference type="ARBA" id="ARBA00022989"/>
    </source>
</evidence>
<evidence type="ECO:0000256" key="6">
    <source>
        <dbReference type="SAM" id="Phobius"/>
    </source>
</evidence>
<keyword evidence="2" id="KW-1003">Cell membrane</keyword>
<keyword evidence="4 6" id="KW-1133">Transmembrane helix</keyword>
<comment type="caution">
    <text evidence="7">The sequence shown here is derived from an EMBL/GenBank/DDBJ whole genome shotgun (WGS) entry which is preliminary data.</text>
</comment>
<evidence type="ECO:0000256" key="3">
    <source>
        <dbReference type="ARBA" id="ARBA00022692"/>
    </source>
</evidence>
<keyword evidence="5 6" id="KW-0472">Membrane</keyword>
<keyword evidence="3 6" id="KW-0812">Transmembrane</keyword>
<reference evidence="7 8" key="1">
    <citation type="journal article" date="2018" name="Nat. Biotechnol.">
        <title>A standardized bacterial taxonomy based on genome phylogeny substantially revises the tree of life.</title>
        <authorList>
            <person name="Parks D.H."/>
            <person name="Chuvochina M."/>
            <person name="Waite D.W."/>
            <person name="Rinke C."/>
            <person name="Skarshewski A."/>
            <person name="Chaumeil P.A."/>
            <person name="Hugenholtz P."/>
        </authorList>
    </citation>
    <scope>NUCLEOTIDE SEQUENCE [LARGE SCALE GENOMIC DNA]</scope>
    <source>
        <strain evidence="7">UBA8781</strain>
    </source>
</reference>
<dbReference type="Proteomes" id="UP000264141">
    <property type="component" value="Unassembled WGS sequence"/>
</dbReference>
<evidence type="ECO:0000256" key="5">
    <source>
        <dbReference type="ARBA" id="ARBA00023136"/>
    </source>
</evidence>
<dbReference type="AlphaFoldDB" id="A0A3D1JHN9"/>
<dbReference type="STRING" id="229919.GCA_001050195_01900"/>
<name>A0A3D1JHN9_9CHLR</name>
<comment type="subcellular location">
    <subcellularLocation>
        <location evidence="1">Cell membrane</location>
        <topology evidence="1">Multi-pass membrane protein</topology>
    </subcellularLocation>
</comment>
<sequence length="131" mass="13988">MGKVKEVEESLGAVFLQRPQVFLTGLGISTFAWLVMGGEFFFMLRYLGVPVTLLQMAGVLTAVRIAFLLPSPAGIGTLELSLFLAMRAVGIDPTCALAASLLIRSRDMALGLTGLILGGSVFTWSSHIKEV</sequence>
<proteinExistence type="predicted"/>
<protein>
    <submittedName>
        <fullName evidence="7">Uncharacterized protein</fullName>
    </submittedName>
</protein>
<feature type="transmembrane region" description="Helical" evidence="6">
    <location>
        <begin position="81"/>
        <end position="102"/>
    </location>
</feature>
<feature type="transmembrane region" description="Helical" evidence="6">
    <location>
        <begin position="20"/>
        <end position="42"/>
    </location>
</feature>
<dbReference type="GO" id="GO:0005886">
    <property type="term" value="C:plasma membrane"/>
    <property type="evidence" value="ECO:0007669"/>
    <property type="project" value="UniProtKB-SubCell"/>
</dbReference>
<feature type="transmembrane region" description="Helical" evidence="6">
    <location>
        <begin position="49"/>
        <end position="69"/>
    </location>
</feature>
<dbReference type="Pfam" id="PF03706">
    <property type="entry name" value="LPG_synthase_TM"/>
    <property type="match status" value="1"/>
</dbReference>
<accession>A0A3D1JHN9</accession>
<gene>
    <name evidence="7" type="ORF">DEQ80_09540</name>
</gene>
<feature type="transmembrane region" description="Helical" evidence="6">
    <location>
        <begin position="109"/>
        <end position="128"/>
    </location>
</feature>
<evidence type="ECO:0000256" key="2">
    <source>
        <dbReference type="ARBA" id="ARBA00022475"/>
    </source>
</evidence>
<evidence type="ECO:0000313" key="7">
    <source>
        <dbReference type="EMBL" id="HCE18089.1"/>
    </source>
</evidence>
<evidence type="ECO:0000313" key="8">
    <source>
        <dbReference type="Proteomes" id="UP000264141"/>
    </source>
</evidence>
<dbReference type="RefSeq" id="WP_084001324.1">
    <property type="nucleotide sequence ID" value="NZ_DF967965.1"/>
</dbReference>
<evidence type="ECO:0000256" key="1">
    <source>
        <dbReference type="ARBA" id="ARBA00004651"/>
    </source>
</evidence>
<dbReference type="EMBL" id="DPBP01000037">
    <property type="protein sequence ID" value="HCE18089.1"/>
    <property type="molecule type" value="Genomic_DNA"/>
</dbReference>
<dbReference type="OrthoDB" id="166534at2"/>
<dbReference type="InterPro" id="IPR022791">
    <property type="entry name" value="L-PG_synthase/AglD"/>
</dbReference>